<evidence type="ECO:0000313" key="2">
    <source>
        <dbReference type="Proteomes" id="UP001566331"/>
    </source>
</evidence>
<accession>A0ABV4HS39</accession>
<sequence length="138" mass="15811">MKIIAIVLASLFFALLLYSKSSTHNGKNLERNYEYSIATVEERPVPKQVIFLLWRDVAIRGCDEAIERFNITPKECRMKINDKSNSCAALAGEKIPDVIGDKELNRRIGKQYLHCVTPYYFCNGFEVTNEEEAKQKCS</sequence>
<reference evidence="1 2" key="1">
    <citation type="submission" date="2024-07" db="EMBL/GenBank/DDBJ databases">
        <title>Luteimonas salilacus sp. nov., isolated from the shore soil of Salt Lake in Tibet of China.</title>
        <authorList>
            <person name="Zhang X."/>
            <person name="Li A."/>
        </authorList>
    </citation>
    <scope>NUCLEOTIDE SEQUENCE [LARGE SCALE GENOMIC DNA]</scope>
    <source>
        <strain evidence="1 2">B3-2-R+30</strain>
    </source>
</reference>
<organism evidence="1 2">
    <name type="scientific">Luteimonas salinilitoris</name>
    <dbReference type="NCBI Taxonomy" id="3237697"/>
    <lineage>
        <taxon>Bacteria</taxon>
        <taxon>Pseudomonadati</taxon>
        <taxon>Pseudomonadota</taxon>
        <taxon>Gammaproteobacteria</taxon>
        <taxon>Lysobacterales</taxon>
        <taxon>Lysobacteraceae</taxon>
        <taxon>Luteimonas</taxon>
    </lineage>
</organism>
<keyword evidence="2" id="KW-1185">Reference proteome</keyword>
<name>A0ABV4HS39_9GAMM</name>
<gene>
    <name evidence="1" type="ORF">AB6713_13285</name>
</gene>
<dbReference type="RefSeq" id="WP_370563782.1">
    <property type="nucleotide sequence ID" value="NZ_JBFWIB010000005.1"/>
</dbReference>
<dbReference type="EMBL" id="JBFWIC010000018">
    <property type="protein sequence ID" value="MEZ0475576.1"/>
    <property type="molecule type" value="Genomic_DNA"/>
</dbReference>
<comment type="caution">
    <text evidence="1">The sequence shown here is derived from an EMBL/GenBank/DDBJ whole genome shotgun (WGS) entry which is preliminary data.</text>
</comment>
<protein>
    <submittedName>
        <fullName evidence="1">Uncharacterized protein</fullName>
    </submittedName>
</protein>
<proteinExistence type="predicted"/>
<dbReference type="Proteomes" id="UP001566331">
    <property type="component" value="Unassembled WGS sequence"/>
</dbReference>
<evidence type="ECO:0000313" key="1">
    <source>
        <dbReference type="EMBL" id="MEZ0475576.1"/>
    </source>
</evidence>